<dbReference type="KEGG" id="halg:HUG10_13655"/>
<keyword evidence="2" id="KW-1185">Reference proteome</keyword>
<protein>
    <submittedName>
        <fullName evidence="1">Ester cyclase</fullName>
    </submittedName>
</protein>
<dbReference type="OrthoDB" id="199763at2157"/>
<gene>
    <name evidence="1" type="ORF">HUG10_13655</name>
</gene>
<dbReference type="RefSeq" id="WP_179170104.1">
    <property type="nucleotide sequence ID" value="NZ_CP058529.1"/>
</dbReference>
<dbReference type="Pfam" id="PF07366">
    <property type="entry name" value="SnoaL"/>
    <property type="match status" value="1"/>
</dbReference>
<dbReference type="AlphaFoldDB" id="A0A7D5GGN1"/>
<dbReference type="PANTHER" id="PTHR38436">
    <property type="entry name" value="POLYKETIDE CYCLASE SNOAL-LIKE DOMAIN"/>
    <property type="match status" value="1"/>
</dbReference>
<dbReference type="Gene3D" id="3.10.450.50">
    <property type="match status" value="1"/>
</dbReference>
<evidence type="ECO:0000313" key="1">
    <source>
        <dbReference type="EMBL" id="QLG28530.1"/>
    </source>
</evidence>
<dbReference type="PANTHER" id="PTHR38436:SF1">
    <property type="entry name" value="ESTER CYCLASE"/>
    <property type="match status" value="1"/>
</dbReference>
<name>A0A7D5GGN1_9EURY</name>
<dbReference type="GeneID" id="56029898"/>
<dbReference type="InterPro" id="IPR032710">
    <property type="entry name" value="NTF2-like_dom_sf"/>
</dbReference>
<dbReference type="EMBL" id="CP058529">
    <property type="protein sequence ID" value="QLG28530.1"/>
    <property type="molecule type" value="Genomic_DNA"/>
</dbReference>
<dbReference type="InterPro" id="IPR009959">
    <property type="entry name" value="Cyclase_SnoaL-like"/>
</dbReference>
<evidence type="ECO:0000313" key="2">
    <source>
        <dbReference type="Proteomes" id="UP000509750"/>
    </source>
</evidence>
<accession>A0A7D5GGN1</accession>
<reference evidence="1 2" key="1">
    <citation type="submission" date="2020-07" db="EMBL/GenBank/DDBJ databases">
        <title>Gai3-2, isolated from salt lake.</title>
        <authorList>
            <person name="Cui H."/>
            <person name="Shi X."/>
        </authorList>
    </citation>
    <scope>NUCLEOTIDE SEQUENCE [LARGE SCALE GENOMIC DNA]</scope>
    <source>
        <strain evidence="1 2">Gai3-2</strain>
    </source>
</reference>
<dbReference type="Proteomes" id="UP000509750">
    <property type="component" value="Chromosome"/>
</dbReference>
<organism evidence="1 2">
    <name type="scientific">Halorarum halophilum</name>
    <dbReference type="NCBI Taxonomy" id="2743090"/>
    <lineage>
        <taxon>Archaea</taxon>
        <taxon>Methanobacteriati</taxon>
        <taxon>Methanobacteriota</taxon>
        <taxon>Stenosarchaea group</taxon>
        <taxon>Halobacteria</taxon>
        <taxon>Halobacteriales</taxon>
        <taxon>Haloferacaceae</taxon>
        <taxon>Halorarum</taxon>
    </lineage>
</organism>
<dbReference type="SUPFAM" id="SSF54427">
    <property type="entry name" value="NTF2-like"/>
    <property type="match status" value="1"/>
</dbReference>
<proteinExistence type="predicted"/>
<dbReference type="GO" id="GO:0030638">
    <property type="term" value="P:polyketide metabolic process"/>
    <property type="evidence" value="ECO:0007669"/>
    <property type="project" value="InterPro"/>
</dbReference>
<sequence length="150" mass="16732">MTTSEENEEVVRRLTEEVWGNENFDVIDELVDEDYVLHDSSMPEEIRGPDGYREMAEMGAGIVDGSISIDQMISTDDMVVSRWTQQGTHTGEIAGVEPTNEEVTITGIDISRIEDGKLAESWQEVNMLNMLMTIGAVPEDLFSEEMPASD</sequence>